<dbReference type="GO" id="GO:0005634">
    <property type="term" value="C:nucleus"/>
    <property type="evidence" value="ECO:0007669"/>
    <property type="project" value="UniProtKB-SubCell"/>
</dbReference>
<dbReference type="Pfam" id="PF00096">
    <property type="entry name" value="zf-C2H2"/>
    <property type="match status" value="6"/>
</dbReference>
<feature type="compositionally biased region" description="Low complexity" evidence="12">
    <location>
        <begin position="389"/>
        <end position="401"/>
    </location>
</feature>
<feature type="domain" description="C2H2-type" evidence="13">
    <location>
        <begin position="171"/>
        <end position="198"/>
    </location>
</feature>
<comment type="subcellular location">
    <subcellularLocation>
        <location evidence="1">Nucleus</location>
    </subcellularLocation>
</comment>
<proteinExistence type="inferred from homology"/>
<evidence type="ECO:0000256" key="6">
    <source>
        <dbReference type="ARBA" id="ARBA00022833"/>
    </source>
</evidence>
<keyword evidence="10" id="KW-0539">Nucleus</keyword>
<dbReference type="GO" id="GO:0008270">
    <property type="term" value="F:zinc ion binding"/>
    <property type="evidence" value="ECO:0007669"/>
    <property type="project" value="UniProtKB-KW"/>
</dbReference>
<evidence type="ECO:0000256" key="5">
    <source>
        <dbReference type="ARBA" id="ARBA00022771"/>
    </source>
</evidence>
<feature type="domain" description="C2H2-type" evidence="13">
    <location>
        <begin position="199"/>
        <end position="226"/>
    </location>
</feature>
<keyword evidence="4" id="KW-0677">Repeat</keyword>
<dbReference type="PROSITE" id="PS50157">
    <property type="entry name" value="ZINC_FINGER_C2H2_2"/>
    <property type="match status" value="8"/>
</dbReference>
<dbReference type="SMART" id="SM00355">
    <property type="entry name" value="ZnF_C2H2"/>
    <property type="match status" value="8"/>
</dbReference>
<dbReference type="FunFam" id="3.30.160.60:FF:001480">
    <property type="entry name" value="Si:cabz01071911.3"/>
    <property type="match status" value="1"/>
</dbReference>
<evidence type="ECO:0000256" key="8">
    <source>
        <dbReference type="ARBA" id="ARBA00023125"/>
    </source>
</evidence>
<dbReference type="FunFam" id="3.30.160.60:FF:001506">
    <property type="entry name" value="Zinc finger protein"/>
    <property type="match status" value="1"/>
</dbReference>
<evidence type="ECO:0000313" key="14">
    <source>
        <dbReference type="EMBL" id="KAK7580359.1"/>
    </source>
</evidence>
<dbReference type="FunFam" id="3.30.160.60:FF:001498">
    <property type="entry name" value="Zinc finger protein 404"/>
    <property type="match status" value="1"/>
</dbReference>
<dbReference type="PANTHER" id="PTHR24394">
    <property type="entry name" value="ZINC FINGER PROTEIN"/>
    <property type="match status" value="1"/>
</dbReference>
<dbReference type="PROSITE" id="PS00028">
    <property type="entry name" value="ZINC_FINGER_C2H2_1"/>
    <property type="match status" value="8"/>
</dbReference>
<dbReference type="FunFam" id="3.30.160.60:FF:000446">
    <property type="entry name" value="Zinc finger protein"/>
    <property type="match status" value="2"/>
</dbReference>
<comment type="similarity">
    <text evidence="2">Belongs to the krueppel C2H2-type zinc-finger protein family.</text>
</comment>
<evidence type="ECO:0000256" key="7">
    <source>
        <dbReference type="ARBA" id="ARBA00023015"/>
    </source>
</evidence>
<dbReference type="FunFam" id="3.30.160.60:FF:003017">
    <property type="entry name" value="Si:cabz01054396.2"/>
    <property type="match status" value="1"/>
</dbReference>
<comment type="caution">
    <text evidence="14">The sequence shown here is derived from an EMBL/GenBank/DDBJ whole genome shotgun (WGS) entry which is preliminary data.</text>
</comment>
<reference evidence="14 15" key="1">
    <citation type="submission" date="2024-03" db="EMBL/GenBank/DDBJ databases">
        <title>Adaptation during the transition from Ophiocordyceps entomopathogen to insect associate is accompanied by gene loss and intensified selection.</title>
        <authorList>
            <person name="Ward C.M."/>
            <person name="Onetto C.A."/>
            <person name="Borneman A.R."/>
        </authorList>
    </citation>
    <scope>NUCLEOTIDE SEQUENCE [LARGE SCALE GENOMIC DNA]</scope>
    <source>
        <strain evidence="14">AWRI1</strain>
        <tissue evidence="14">Single Adult Female</tissue>
    </source>
</reference>
<name>A0AAN9TE28_9HEMI</name>
<feature type="region of interest" description="Disordered" evidence="12">
    <location>
        <begin position="360"/>
        <end position="401"/>
    </location>
</feature>
<evidence type="ECO:0000256" key="3">
    <source>
        <dbReference type="ARBA" id="ARBA00022723"/>
    </source>
</evidence>
<feature type="domain" description="C2H2-type" evidence="13">
    <location>
        <begin position="339"/>
        <end position="367"/>
    </location>
</feature>
<dbReference type="FunFam" id="3.30.160.60:FF:000634">
    <property type="entry name" value="Zinc finger X-chromosomal protein"/>
    <property type="match status" value="1"/>
</dbReference>
<dbReference type="Pfam" id="PF12874">
    <property type="entry name" value="zf-met"/>
    <property type="match status" value="1"/>
</dbReference>
<dbReference type="InterPro" id="IPR013087">
    <property type="entry name" value="Znf_C2H2_type"/>
</dbReference>
<dbReference type="Pfam" id="PF13894">
    <property type="entry name" value="zf-C2H2_4"/>
    <property type="match status" value="1"/>
</dbReference>
<dbReference type="InterPro" id="IPR036236">
    <property type="entry name" value="Znf_C2H2_sf"/>
</dbReference>
<protein>
    <recommendedName>
        <fullName evidence="13">C2H2-type domain-containing protein</fullName>
    </recommendedName>
</protein>
<evidence type="ECO:0000259" key="13">
    <source>
        <dbReference type="PROSITE" id="PS50157"/>
    </source>
</evidence>
<feature type="compositionally biased region" description="Low complexity" evidence="12">
    <location>
        <begin position="563"/>
        <end position="576"/>
    </location>
</feature>
<feature type="region of interest" description="Disordered" evidence="12">
    <location>
        <begin position="559"/>
        <end position="584"/>
    </location>
</feature>
<sequence>MAKIDDNVPKEWIKNLLMNCNKQAGADKNDSLWSRVSEMVSAFNGELQMQKHSRKMKPDSVPVGVDCTLSPVIPVAVTTSSRNEFSATITPTESSTLSPVKRVVCSPDLPVYPLVSTTQPPVDDTIVDSSTQTQSIQGTYRCTICKESFSQKVALTAHLKTHTKENTDDPYRCNFCGKTFTVPARLTRHYRTHTGEKPYQCEYCNKSFSVKENLSVHKRIHTKERPYKCDICQRAFEHSGKLHRHMRIHTGERPHKCTYCSKTFIQSGQLVIHQRTHTGEKPYVCKVCKKGFTCSKQLKVHTRTHTGEKPYACDICGKTFGYNHVLKHHQVAHFGEKVYKCSLCQETFSSKKTMETHIRVVHSETPRNTTDAESSASTSDKENKLEVAQQLQHQPHPHQQQLNHFHQMAATSSSTATLINLSTMSEAHPIPTSSAVYETYTRGVTSSPITSPVSTNSPNAASVILSMNGHQQLESADLRSFAGSSFYSRMSPTMAPSGVHHREPSNGGLNSALLAAAAAAAANDELAMSNYHSQRQHESHQHMQHPSRFQIPAAAHYHRHALPSPSSESSRSSPSPKLEIVEPEPPVYMLPDYAHEPEALMMNGSSSPSPSSVIIQVPYADGRTPSSSTSTSPVPSSPELVDVVANAKDELCLPPRKRTKMILKSMEEDRESANFRYNSVIQYAKASQIFHMH</sequence>
<evidence type="ECO:0000256" key="2">
    <source>
        <dbReference type="ARBA" id="ARBA00006991"/>
    </source>
</evidence>
<accession>A0AAN9TE28</accession>
<evidence type="ECO:0000256" key="1">
    <source>
        <dbReference type="ARBA" id="ARBA00004123"/>
    </source>
</evidence>
<feature type="domain" description="C2H2-type" evidence="13">
    <location>
        <begin position="140"/>
        <end position="167"/>
    </location>
</feature>
<dbReference type="Gene3D" id="3.30.160.60">
    <property type="entry name" value="Classic Zinc Finger"/>
    <property type="match status" value="8"/>
</dbReference>
<dbReference type="SUPFAM" id="SSF57667">
    <property type="entry name" value="beta-beta-alpha zinc fingers"/>
    <property type="match status" value="5"/>
</dbReference>
<evidence type="ECO:0000256" key="11">
    <source>
        <dbReference type="PROSITE-ProRule" id="PRU00042"/>
    </source>
</evidence>
<feature type="domain" description="C2H2-type" evidence="13">
    <location>
        <begin position="227"/>
        <end position="254"/>
    </location>
</feature>
<organism evidence="14 15">
    <name type="scientific">Parthenolecanium corni</name>
    <dbReference type="NCBI Taxonomy" id="536013"/>
    <lineage>
        <taxon>Eukaryota</taxon>
        <taxon>Metazoa</taxon>
        <taxon>Ecdysozoa</taxon>
        <taxon>Arthropoda</taxon>
        <taxon>Hexapoda</taxon>
        <taxon>Insecta</taxon>
        <taxon>Pterygota</taxon>
        <taxon>Neoptera</taxon>
        <taxon>Paraneoptera</taxon>
        <taxon>Hemiptera</taxon>
        <taxon>Sternorrhyncha</taxon>
        <taxon>Coccoidea</taxon>
        <taxon>Coccidae</taxon>
        <taxon>Parthenolecanium</taxon>
    </lineage>
</organism>
<evidence type="ECO:0000256" key="12">
    <source>
        <dbReference type="SAM" id="MobiDB-lite"/>
    </source>
</evidence>
<keyword evidence="5 11" id="KW-0863">Zinc-finger</keyword>
<keyword evidence="9" id="KW-0804">Transcription</keyword>
<evidence type="ECO:0000313" key="15">
    <source>
        <dbReference type="Proteomes" id="UP001367676"/>
    </source>
</evidence>
<feature type="domain" description="C2H2-type" evidence="13">
    <location>
        <begin position="311"/>
        <end position="338"/>
    </location>
</feature>
<dbReference type="GO" id="GO:0000981">
    <property type="term" value="F:DNA-binding transcription factor activity, RNA polymerase II-specific"/>
    <property type="evidence" value="ECO:0007669"/>
    <property type="project" value="TreeGrafter"/>
</dbReference>
<feature type="compositionally biased region" description="Low complexity" evidence="12">
    <location>
        <begin position="369"/>
        <end position="378"/>
    </location>
</feature>
<evidence type="ECO:0000256" key="9">
    <source>
        <dbReference type="ARBA" id="ARBA00023163"/>
    </source>
</evidence>
<keyword evidence="6" id="KW-0862">Zinc</keyword>
<gene>
    <name evidence="14" type="ORF">V9T40_000988</name>
</gene>
<evidence type="ECO:0000256" key="10">
    <source>
        <dbReference type="ARBA" id="ARBA00023242"/>
    </source>
</evidence>
<dbReference type="EMBL" id="JBBCAQ010000034">
    <property type="protein sequence ID" value="KAK7580359.1"/>
    <property type="molecule type" value="Genomic_DNA"/>
</dbReference>
<feature type="domain" description="C2H2-type" evidence="13">
    <location>
        <begin position="255"/>
        <end position="282"/>
    </location>
</feature>
<keyword evidence="15" id="KW-1185">Reference proteome</keyword>
<keyword evidence="3" id="KW-0479">Metal-binding</keyword>
<dbReference type="Proteomes" id="UP001367676">
    <property type="component" value="Unassembled WGS sequence"/>
</dbReference>
<dbReference type="AlphaFoldDB" id="A0AAN9TE28"/>
<keyword evidence="7" id="KW-0805">Transcription regulation</keyword>
<evidence type="ECO:0000256" key="4">
    <source>
        <dbReference type="ARBA" id="ARBA00022737"/>
    </source>
</evidence>
<dbReference type="PANTHER" id="PTHR24394:SF29">
    <property type="entry name" value="MYONEURIN"/>
    <property type="match status" value="1"/>
</dbReference>
<keyword evidence="8" id="KW-0238">DNA-binding</keyword>
<dbReference type="GO" id="GO:0003677">
    <property type="term" value="F:DNA binding"/>
    <property type="evidence" value="ECO:0007669"/>
    <property type="project" value="UniProtKB-KW"/>
</dbReference>
<feature type="domain" description="C2H2-type" evidence="13">
    <location>
        <begin position="283"/>
        <end position="310"/>
    </location>
</feature>